<evidence type="ECO:0000313" key="4">
    <source>
        <dbReference type="Proteomes" id="UP000198211"/>
    </source>
</evidence>
<dbReference type="SUPFAM" id="SSF53098">
    <property type="entry name" value="Ribonuclease H-like"/>
    <property type="match status" value="1"/>
</dbReference>
<dbReference type="GO" id="GO:0015074">
    <property type="term" value="P:DNA integration"/>
    <property type="evidence" value="ECO:0007669"/>
    <property type="project" value="InterPro"/>
</dbReference>
<dbReference type="InterPro" id="IPR000953">
    <property type="entry name" value="Chromo/chromo_shadow_dom"/>
</dbReference>
<proteinExistence type="predicted"/>
<gene>
    <name evidence="3" type="ORF">PHMEG_00013270</name>
</gene>
<evidence type="ECO:0000259" key="1">
    <source>
        <dbReference type="PROSITE" id="PS50013"/>
    </source>
</evidence>
<evidence type="ECO:0000259" key="2">
    <source>
        <dbReference type="PROSITE" id="PS50994"/>
    </source>
</evidence>
<dbReference type="InterPro" id="IPR036397">
    <property type="entry name" value="RNaseH_sf"/>
</dbReference>
<accession>A0A225W6N2</accession>
<dbReference type="GO" id="GO:0003676">
    <property type="term" value="F:nucleic acid binding"/>
    <property type="evidence" value="ECO:0007669"/>
    <property type="project" value="InterPro"/>
</dbReference>
<feature type="domain" description="Integrase catalytic" evidence="2">
    <location>
        <begin position="42"/>
        <end position="141"/>
    </location>
</feature>
<evidence type="ECO:0008006" key="5">
    <source>
        <dbReference type="Google" id="ProtNLM"/>
    </source>
</evidence>
<comment type="caution">
    <text evidence="3">The sequence shown here is derived from an EMBL/GenBank/DDBJ whole genome shotgun (WGS) entry which is preliminary data.</text>
</comment>
<evidence type="ECO:0000313" key="3">
    <source>
        <dbReference type="EMBL" id="OWZ13411.1"/>
    </source>
</evidence>
<keyword evidence="4" id="KW-1185">Reference proteome</keyword>
<dbReference type="InterPro" id="IPR012337">
    <property type="entry name" value="RNaseH-like_sf"/>
</dbReference>
<dbReference type="EMBL" id="NBNE01001586">
    <property type="protein sequence ID" value="OWZ13411.1"/>
    <property type="molecule type" value="Genomic_DNA"/>
</dbReference>
<dbReference type="Gene3D" id="3.30.420.10">
    <property type="entry name" value="Ribonuclease H-like superfamily/Ribonuclease H"/>
    <property type="match status" value="1"/>
</dbReference>
<dbReference type="InterPro" id="IPR001584">
    <property type="entry name" value="Integrase_cat-core"/>
</dbReference>
<name>A0A225W6N2_9STRA</name>
<dbReference type="PROSITE" id="PS50994">
    <property type="entry name" value="INTEGRASE"/>
    <property type="match status" value="1"/>
</dbReference>
<sequence>MYPLHDKLEAASKVPSVVSAGAALDWSTEGTTALVDWWKRFGAPLCLESDQVHFKNELITQVCKKLNIDQSLVVVYAPWINGTVTRLIGDVLNIIRVLLIEYKLDTHEWVYLLLLVQGSLNHTPVRSLGDKAPSEVYTGLPRLTPFEHILLDRGQHIKVLKASTLPADYCSSLAGLHWEEVDQREKRRLQNMTRSKGIKCNFSVGEFVLWPRIDTRVSTGKRLARWGGSFVVVVMPPFFHHSPPRDEQAFCGSWLATLVLRGLQFISQRRAVGPCNQGMVLRVEAITNHRKENGSWQLMVYWKGLQSKENS</sequence>
<dbReference type="AlphaFoldDB" id="A0A225W6N2"/>
<protein>
    <recommendedName>
        <fullName evidence="5">Integrase catalytic domain-containing protein</fullName>
    </recommendedName>
</protein>
<feature type="domain" description="Chromo" evidence="1">
    <location>
        <begin position="281"/>
        <end position="311"/>
    </location>
</feature>
<dbReference type="Proteomes" id="UP000198211">
    <property type="component" value="Unassembled WGS sequence"/>
</dbReference>
<dbReference type="PROSITE" id="PS50013">
    <property type="entry name" value="CHROMO_2"/>
    <property type="match status" value="1"/>
</dbReference>
<reference evidence="4" key="1">
    <citation type="submission" date="2017-03" db="EMBL/GenBank/DDBJ databases">
        <title>Phytopthora megakarya and P. palmivora, two closely related causual agents of cacao black pod achieved similar genome size and gene model numbers by different mechanisms.</title>
        <authorList>
            <person name="Ali S."/>
            <person name="Shao J."/>
            <person name="Larry D.J."/>
            <person name="Kronmiller B."/>
            <person name="Shen D."/>
            <person name="Strem M.D."/>
            <person name="Melnick R.L."/>
            <person name="Guiltinan M.J."/>
            <person name="Tyler B.M."/>
            <person name="Meinhardt L.W."/>
            <person name="Bailey B.A."/>
        </authorList>
    </citation>
    <scope>NUCLEOTIDE SEQUENCE [LARGE SCALE GENOMIC DNA]</scope>
    <source>
        <strain evidence="4">zdho120</strain>
    </source>
</reference>
<organism evidence="3 4">
    <name type="scientific">Phytophthora megakarya</name>
    <dbReference type="NCBI Taxonomy" id="4795"/>
    <lineage>
        <taxon>Eukaryota</taxon>
        <taxon>Sar</taxon>
        <taxon>Stramenopiles</taxon>
        <taxon>Oomycota</taxon>
        <taxon>Peronosporomycetes</taxon>
        <taxon>Peronosporales</taxon>
        <taxon>Peronosporaceae</taxon>
        <taxon>Phytophthora</taxon>
    </lineage>
</organism>